<comment type="similarity">
    <text evidence="2">Belongs to the glycosyl hydrolase 51 family.</text>
</comment>
<dbReference type="AlphaFoldDB" id="A0A173UW40"/>
<keyword evidence="6" id="KW-0325">Glycoprotein</keyword>
<dbReference type="GO" id="GO:0046373">
    <property type="term" value="P:L-arabinose metabolic process"/>
    <property type="evidence" value="ECO:0007669"/>
    <property type="project" value="InterPro"/>
</dbReference>
<evidence type="ECO:0000313" key="9">
    <source>
        <dbReference type="Proteomes" id="UP000095492"/>
    </source>
</evidence>
<dbReference type="SUPFAM" id="SSF51445">
    <property type="entry name" value="(Trans)glycosidases"/>
    <property type="match status" value="1"/>
</dbReference>
<dbReference type="InterPro" id="IPR010720">
    <property type="entry name" value="Alpha-L-AF_C"/>
</dbReference>
<evidence type="ECO:0000256" key="6">
    <source>
        <dbReference type="ARBA" id="ARBA00023180"/>
    </source>
</evidence>
<dbReference type="Gene3D" id="2.60.120.260">
    <property type="entry name" value="Galactose-binding domain-like"/>
    <property type="match status" value="1"/>
</dbReference>
<keyword evidence="5 8" id="KW-0378">Hydrolase</keyword>
<dbReference type="OrthoDB" id="9758333at2"/>
<gene>
    <name evidence="8" type="ORF">ERS852448_02259</name>
</gene>
<evidence type="ECO:0000256" key="4">
    <source>
        <dbReference type="ARBA" id="ARBA00022729"/>
    </source>
</evidence>
<sequence length="681" mass="77438">MRIGKEKGVPISPELIGLFFEDINFAADGGLYAEMIENRSFEAREAYGNPGRFYAVDDPGYAWKSVQQSGEEAPFMQYVTGTPVSEANPHYLRFTAKAAGQGFANKAYDGIRLEKDHTYRVSFYARCVAYEGDTFQIKVIKDGQVFAEAAVNAVKPVPYVPFCDLKIPMEIGYGTLNPEIQHIREMDQSGKCRRSEWIKYEVVLTAQDDVRGAQFAITFDVPGIVEFDLISMIPEDAVAGIFRKDLFEALKAIKPGFVRFPGGCIVEGISLDNRYYWKNTVGDVKDRRYIPNLWAFDDDWSKNDPMTKRPDAHYGQSFGLGFYEYFLLCELLDAKPLPVLNIGTACQFRSTEMVDSDNPKFEEYVQDALDLIEFANGPVDSTWGALRARMGHPESFHMDFLSVGNEQWETQYLDMKHRYERFAQAIHAKYPEIRLLGTAGPFMECSITEDAWKFYREKAKENPDFSYAVDEHYYVSPQWLYDHVAMYDEYPRNVAVFAGEYAAHTEDRANSMESALAEAALLTGIEKNADVVKLASYAPLFNRIGHSQWKPDMIWFDDSDVYLTPNYYVQKLFANHRGTYTIPLQKQDVKLRKEGIYVSAAVDAQGEIILKLVNTNHREYALMLEDADGLAVRTTGQMWTLRGTGEMPEDRPEVSAVTEETAEIDGCVFIPAQSLVVIRYQ</sequence>
<dbReference type="InterPro" id="IPR051563">
    <property type="entry name" value="Glycosyl_Hydrolase_51"/>
</dbReference>
<evidence type="ECO:0000313" key="8">
    <source>
        <dbReference type="EMBL" id="CUN18265.1"/>
    </source>
</evidence>
<protein>
    <recommendedName>
        <fullName evidence="3">non-reducing end alpha-L-arabinofuranosidase</fullName>
        <ecNumber evidence="3">3.2.1.55</ecNumber>
    </recommendedName>
</protein>
<dbReference type="InterPro" id="IPR017853">
    <property type="entry name" value="GH"/>
</dbReference>
<evidence type="ECO:0000256" key="3">
    <source>
        <dbReference type="ARBA" id="ARBA00012670"/>
    </source>
</evidence>
<comment type="catalytic activity">
    <reaction evidence="1">
        <text>Hydrolysis of terminal non-reducing alpha-L-arabinofuranoside residues in alpha-L-arabinosides.</text>
        <dbReference type="EC" id="3.2.1.55"/>
    </reaction>
</comment>
<feature type="domain" description="Alpha-L-arabinofuranosidase C-terminal" evidence="7">
    <location>
        <begin position="499"/>
        <end position="674"/>
    </location>
</feature>
<proteinExistence type="inferred from homology"/>
<dbReference type="SMART" id="SM00813">
    <property type="entry name" value="Alpha-L-AF_C"/>
    <property type="match status" value="1"/>
</dbReference>
<dbReference type="Pfam" id="PF22848">
    <property type="entry name" value="ASD1_dom"/>
    <property type="match status" value="1"/>
</dbReference>
<dbReference type="STRING" id="39490.ERS852448_02259"/>
<dbReference type="Gene3D" id="3.20.20.80">
    <property type="entry name" value="Glycosidases"/>
    <property type="match status" value="1"/>
</dbReference>
<dbReference type="PANTHER" id="PTHR31776:SF0">
    <property type="entry name" value="ALPHA-L-ARABINOFURANOSIDASE 1"/>
    <property type="match status" value="1"/>
</dbReference>
<evidence type="ECO:0000256" key="5">
    <source>
        <dbReference type="ARBA" id="ARBA00022801"/>
    </source>
</evidence>
<dbReference type="Proteomes" id="UP000095492">
    <property type="component" value="Unassembled WGS sequence"/>
</dbReference>
<evidence type="ECO:0000256" key="2">
    <source>
        <dbReference type="ARBA" id="ARBA00007186"/>
    </source>
</evidence>
<dbReference type="InterPro" id="IPR055235">
    <property type="entry name" value="ASD1_cat"/>
</dbReference>
<accession>A0A173UW40</accession>
<dbReference type="GeneID" id="97391988"/>
<dbReference type="RefSeq" id="WP_055290581.1">
    <property type="nucleotide sequence ID" value="NZ_CP173382.1"/>
</dbReference>
<name>A0A173UW40_EUBRA</name>
<dbReference type="Pfam" id="PF06964">
    <property type="entry name" value="Alpha-L-AF_C"/>
    <property type="match status" value="1"/>
</dbReference>
<reference evidence="8 9" key="1">
    <citation type="submission" date="2015-09" db="EMBL/GenBank/DDBJ databases">
        <authorList>
            <consortium name="Pathogen Informatics"/>
        </authorList>
    </citation>
    <scope>NUCLEOTIDE SEQUENCE [LARGE SCALE GENOMIC DNA]</scope>
    <source>
        <strain evidence="8 9">2789STDY5608891</strain>
    </source>
</reference>
<organism evidence="8 9">
    <name type="scientific">Eubacterium ramulus</name>
    <dbReference type="NCBI Taxonomy" id="39490"/>
    <lineage>
        <taxon>Bacteria</taxon>
        <taxon>Bacillati</taxon>
        <taxon>Bacillota</taxon>
        <taxon>Clostridia</taxon>
        <taxon>Eubacteriales</taxon>
        <taxon>Eubacteriaceae</taxon>
        <taxon>Eubacterium</taxon>
    </lineage>
</organism>
<dbReference type="EMBL" id="CYYA01000016">
    <property type="protein sequence ID" value="CUN18265.1"/>
    <property type="molecule type" value="Genomic_DNA"/>
</dbReference>
<keyword evidence="8" id="KW-0326">Glycosidase</keyword>
<dbReference type="PANTHER" id="PTHR31776">
    <property type="entry name" value="ALPHA-L-ARABINOFURANOSIDASE 1"/>
    <property type="match status" value="1"/>
</dbReference>
<dbReference type="GO" id="GO:0046556">
    <property type="term" value="F:alpha-L-arabinofuranosidase activity"/>
    <property type="evidence" value="ECO:0007669"/>
    <property type="project" value="UniProtKB-EC"/>
</dbReference>
<dbReference type="EC" id="3.2.1.55" evidence="3"/>
<evidence type="ECO:0000256" key="1">
    <source>
        <dbReference type="ARBA" id="ARBA00001462"/>
    </source>
</evidence>
<evidence type="ECO:0000259" key="7">
    <source>
        <dbReference type="SMART" id="SM00813"/>
    </source>
</evidence>
<keyword evidence="4" id="KW-0732">Signal</keyword>